<evidence type="ECO:0000256" key="5">
    <source>
        <dbReference type="ARBA" id="ARBA00023014"/>
    </source>
</evidence>
<dbReference type="Pfam" id="PF00355">
    <property type="entry name" value="Rieske"/>
    <property type="match status" value="1"/>
</dbReference>
<accession>A0A2S9YL39</accession>
<protein>
    <submittedName>
        <fullName evidence="7">Rieske [2Fe-2S] domain protein</fullName>
    </submittedName>
</protein>
<dbReference type="Gene3D" id="2.102.10.10">
    <property type="entry name" value="Rieske [2Fe-2S] iron-sulphur domain"/>
    <property type="match status" value="1"/>
</dbReference>
<dbReference type="AlphaFoldDB" id="A0A2S9YL39"/>
<evidence type="ECO:0000256" key="2">
    <source>
        <dbReference type="ARBA" id="ARBA00022723"/>
    </source>
</evidence>
<keyword evidence="5" id="KW-0411">Iron-sulfur</keyword>
<dbReference type="PANTHER" id="PTHR21266">
    <property type="entry name" value="IRON-SULFUR DOMAIN CONTAINING PROTEIN"/>
    <property type="match status" value="1"/>
</dbReference>
<evidence type="ECO:0000256" key="3">
    <source>
        <dbReference type="ARBA" id="ARBA00023002"/>
    </source>
</evidence>
<dbReference type="GO" id="GO:0046872">
    <property type="term" value="F:metal ion binding"/>
    <property type="evidence" value="ECO:0007669"/>
    <property type="project" value="UniProtKB-KW"/>
</dbReference>
<reference evidence="7 8" key="1">
    <citation type="submission" date="2018-03" db="EMBL/GenBank/DDBJ databases">
        <title>Draft Genome Sequences of the Obligatory Marine Myxobacteria Enhygromyxa salina SWB005.</title>
        <authorList>
            <person name="Poehlein A."/>
            <person name="Moghaddam J.A."/>
            <person name="Harms H."/>
            <person name="Alanjari M."/>
            <person name="Koenig G.M."/>
            <person name="Daniel R."/>
            <person name="Schaeberle T.F."/>
        </authorList>
    </citation>
    <scope>NUCLEOTIDE SEQUENCE [LARGE SCALE GENOMIC DNA]</scope>
    <source>
        <strain evidence="7 8">SWB005</strain>
    </source>
</reference>
<dbReference type="PROSITE" id="PS51296">
    <property type="entry name" value="RIESKE"/>
    <property type="match status" value="1"/>
</dbReference>
<dbReference type="RefSeq" id="WP_181197117.1">
    <property type="nucleotide sequence ID" value="NZ_PVNK01000005.1"/>
</dbReference>
<organism evidence="7 8">
    <name type="scientific">Enhygromyxa salina</name>
    <dbReference type="NCBI Taxonomy" id="215803"/>
    <lineage>
        <taxon>Bacteria</taxon>
        <taxon>Pseudomonadati</taxon>
        <taxon>Myxococcota</taxon>
        <taxon>Polyangia</taxon>
        <taxon>Nannocystales</taxon>
        <taxon>Nannocystaceae</taxon>
        <taxon>Enhygromyxa</taxon>
    </lineage>
</organism>
<dbReference type="GO" id="GO:0051537">
    <property type="term" value="F:2 iron, 2 sulfur cluster binding"/>
    <property type="evidence" value="ECO:0007669"/>
    <property type="project" value="UniProtKB-KW"/>
</dbReference>
<evidence type="ECO:0000313" key="7">
    <source>
        <dbReference type="EMBL" id="PRQ05831.1"/>
    </source>
</evidence>
<evidence type="ECO:0000259" key="6">
    <source>
        <dbReference type="PROSITE" id="PS51296"/>
    </source>
</evidence>
<dbReference type="GO" id="GO:0016491">
    <property type="term" value="F:oxidoreductase activity"/>
    <property type="evidence" value="ECO:0007669"/>
    <property type="project" value="UniProtKB-KW"/>
</dbReference>
<feature type="domain" description="Rieske" evidence="6">
    <location>
        <begin position="180"/>
        <end position="275"/>
    </location>
</feature>
<dbReference type="CDD" id="cd03467">
    <property type="entry name" value="Rieske"/>
    <property type="match status" value="1"/>
</dbReference>
<dbReference type="InterPro" id="IPR017941">
    <property type="entry name" value="Rieske_2Fe-2S"/>
</dbReference>
<keyword evidence="1" id="KW-0001">2Fe-2S</keyword>
<dbReference type="PANTHER" id="PTHR21266:SF60">
    <property type="entry name" value="3-KETOSTEROID-9-ALPHA-MONOOXYGENASE, OXYGENASE COMPONENT"/>
    <property type="match status" value="1"/>
</dbReference>
<keyword evidence="4" id="KW-0408">Iron</keyword>
<gene>
    <name evidence="7" type="ORF">ENSA5_01510</name>
</gene>
<keyword evidence="8" id="KW-1185">Reference proteome</keyword>
<proteinExistence type="predicted"/>
<evidence type="ECO:0000256" key="1">
    <source>
        <dbReference type="ARBA" id="ARBA00022714"/>
    </source>
</evidence>
<evidence type="ECO:0000256" key="4">
    <source>
        <dbReference type="ARBA" id="ARBA00023004"/>
    </source>
</evidence>
<dbReference type="InterPro" id="IPR036922">
    <property type="entry name" value="Rieske_2Fe-2S_sf"/>
</dbReference>
<dbReference type="Proteomes" id="UP000237968">
    <property type="component" value="Unassembled WGS sequence"/>
</dbReference>
<keyword evidence="3" id="KW-0560">Oxidoreductase</keyword>
<comment type="caution">
    <text evidence="7">The sequence shown here is derived from an EMBL/GenBank/DDBJ whole genome shotgun (WGS) entry which is preliminary data.</text>
</comment>
<dbReference type="SUPFAM" id="SSF55961">
    <property type="entry name" value="Bet v1-like"/>
    <property type="match status" value="1"/>
</dbReference>
<evidence type="ECO:0000313" key="8">
    <source>
        <dbReference type="Proteomes" id="UP000237968"/>
    </source>
</evidence>
<keyword evidence="2" id="KW-0479">Metal-binding</keyword>
<sequence>MTEPQLPAGPPRHDWPARPEHLRMLASYRRRLDSSVDGVWRNVLDHAHLPWVHRSSFAAIELLEAGRDWWRACVTIAPASLAKTMVLELSVDRERLRYVTRTLEGVSAGAYILTQLSPVPASEARAHEQTDIEVEFWAPAETETVARLKGRGYLKLYARLWDEDQAMITDMLAADRLEPWRPAAGGRLRILDANTVEDGQRRLGLVERDGELFVHELVCPHMGGPLHRAELDGEGRLRCPWHDYRFSLDDGRCDRGAGLRLGCRRVRRVDGQTVEL</sequence>
<dbReference type="SUPFAM" id="SSF50022">
    <property type="entry name" value="ISP domain"/>
    <property type="match status" value="1"/>
</dbReference>
<dbReference type="InterPro" id="IPR050584">
    <property type="entry name" value="Cholesterol_7-desaturase"/>
</dbReference>
<name>A0A2S9YL39_9BACT</name>
<dbReference type="EMBL" id="PVNK01000005">
    <property type="protein sequence ID" value="PRQ05831.1"/>
    <property type="molecule type" value="Genomic_DNA"/>
</dbReference>